<protein>
    <submittedName>
        <fullName evidence="10">Eif3h protein</fullName>
    </submittedName>
</protein>
<evidence type="ECO:0000256" key="4">
    <source>
        <dbReference type="ARBA" id="ARBA00022989"/>
    </source>
</evidence>
<evidence type="ECO:0000313" key="11">
    <source>
        <dbReference type="Proteomes" id="UP000604046"/>
    </source>
</evidence>
<keyword evidence="3 7" id="KW-0812">Transmembrane</keyword>
<keyword evidence="2" id="KW-1003">Cell membrane</keyword>
<reference evidence="10" key="1">
    <citation type="submission" date="2021-02" db="EMBL/GenBank/DDBJ databases">
        <authorList>
            <person name="Dougan E. K."/>
            <person name="Rhodes N."/>
            <person name="Thang M."/>
            <person name="Chan C."/>
        </authorList>
    </citation>
    <scope>NUCLEOTIDE SEQUENCE</scope>
</reference>
<feature type="transmembrane region" description="Helical" evidence="7">
    <location>
        <begin position="183"/>
        <end position="204"/>
    </location>
</feature>
<dbReference type="Proteomes" id="UP000604046">
    <property type="component" value="Unassembled WGS sequence"/>
</dbReference>
<dbReference type="OrthoDB" id="10265695at2759"/>
<feature type="transmembrane region" description="Helical" evidence="7">
    <location>
        <begin position="224"/>
        <end position="241"/>
    </location>
</feature>
<evidence type="ECO:0000256" key="5">
    <source>
        <dbReference type="ARBA" id="ARBA00023136"/>
    </source>
</evidence>
<feature type="region of interest" description="Disordered" evidence="6">
    <location>
        <begin position="561"/>
        <end position="582"/>
    </location>
</feature>
<feature type="transmembrane region" description="Helical" evidence="7">
    <location>
        <begin position="67"/>
        <end position="90"/>
    </location>
</feature>
<feature type="domain" description="eIF3h C-terminal" evidence="9">
    <location>
        <begin position="488"/>
        <end position="569"/>
    </location>
</feature>
<evidence type="ECO:0000256" key="6">
    <source>
        <dbReference type="SAM" id="MobiDB-lite"/>
    </source>
</evidence>
<evidence type="ECO:0000256" key="1">
    <source>
        <dbReference type="ARBA" id="ARBA00004651"/>
    </source>
</evidence>
<dbReference type="InterPro" id="IPR051258">
    <property type="entry name" value="Diverse_Substrate_Transporter"/>
</dbReference>
<dbReference type="SUPFAM" id="SSF103481">
    <property type="entry name" value="Multidrug resistance efflux transporter EmrE"/>
    <property type="match status" value="2"/>
</dbReference>
<feature type="transmembrane region" description="Helical" evidence="7">
    <location>
        <begin position="253"/>
        <end position="273"/>
    </location>
</feature>
<feature type="domain" description="EamA" evidence="8">
    <location>
        <begin position="20"/>
        <end position="140"/>
    </location>
</feature>
<dbReference type="Pfam" id="PF00892">
    <property type="entry name" value="EamA"/>
    <property type="match status" value="2"/>
</dbReference>
<feature type="transmembrane region" description="Helical" evidence="7">
    <location>
        <begin position="28"/>
        <end position="46"/>
    </location>
</feature>
<comment type="caution">
    <text evidence="10">The sequence shown here is derived from an EMBL/GenBank/DDBJ whole genome shotgun (WGS) entry which is preliminary data.</text>
</comment>
<evidence type="ECO:0000259" key="8">
    <source>
        <dbReference type="Pfam" id="PF00892"/>
    </source>
</evidence>
<evidence type="ECO:0000313" key="10">
    <source>
        <dbReference type="EMBL" id="CAE7346565.1"/>
    </source>
</evidence>
<feature type="compositionally biased region" description="Basic and acidic residues" evidence="6">
    <location>
        <begin position="561"/>
        <end position="571"/>
    </location>
</feature>
<sequence length="621" mass="66254">MEVLIKTLETDDATAGAMDSCLCMTLRFGIAALALGAFIFMGRFMGGEAKDTAPVEAKPAGQESMSNCVLVCGAELSVWLFMGFMLQAVGLQYTTASSGALLGSLTIVLVPLLSLLDGRRINKLTWGSVGLAAAGTALFVGPNALAGACCSLGDVMELGSAALFAVQMWRCEKLIRQFPENQVAALTCLQLAFVSGLSFLCVLAQGSSLPSVVETVSAFPPGEWLQVVIMGLVTTAFCLWAEARALRDVDAPIAALIYACEPIWGAVFAYLWRGEMPDGPCALCGAALLLGASMAGVYASSEREEDSSRPGPKRKSLEERQRRRLLRAFLLGDGDALLGGGGSGRAPDFPKPKDEGILIGRTGAQEHKASQAGGEANVGASQRNFDSAAASLDQAKALPPPPLPGVALCATMSSQHDIGSQATRWQHDEDSKYIRGMFTLRERWSSVVFTLAICVHFSTNDRPGNHHAERYASAYGAAKADLVDSLVNEMFVEIPIVVTASPLAECFLLDWSITNPLATTSQVETLDVENQAFFEKNVQLLSSSLANLAEEQTKMAMYERNAGRKGDDKGKGKGYRNPQPQPLDTMVLSKQIQNYCKAINNYAGDAFSKVYLVSNKPKAAS</sequence>
<proteinExistence type="predicted"/>
<evidence type="ECO:0000259" key="9">
    <source>
        <dbReference type="Pfam" id="PF19445"/>
    </source>
</evidence>
<dbReference type="EMBL" id="CAJNDS010002136">
    <property type="protein sequence ID" value="CAE7346565.1"/>
    <property type="molecule type" value="Genomic_DNA"/>
</dbReference>
<keyword evidence="5 7" id="KW-0472">Membrane</keyword>
<accession>A0A812PK81</accession>
<evidence type="ECO:0000256" key="7">
    <source>
        <dbReference type="SAM" id="Phobius"/>
    </source>
</evidence>
<dbReference type="Pfam" id="PF19445">
    <property type="entry name" value="eIF3h_C"/>
    <property type="match status" value="1"/>
</dbReference>
<dbReference type="AlphaFoldDB" id="A0A812PK81"/>
<dbReference type="GO" id="GO:0005886">
    <property type="term" value="C:plasma membrane"/>
    <property type="evidence" value="ECO:0007669"/>
    <property type="project" value="UniProtKB-SubCell"/>
</dbReference>
<dbReference type="InterPro" id="IPR037185">
    <property type="entry name" value="EmrE-like"/>
</dbReference>
<organism evidence="10 11">
    <name type="scientific">Symbiodinium natans</name>
    <dbReference type="NCBI Taxonomy" id="878477"/>
    <lineage>
        <taxon>Eukaryota</taxon>
        <taxon>Sar</taxon>
        <taxon>Alveolata</taxon>
        <taxon>Dinophyceae</taxon>
        <taxon>Suessiales</taxon>
        <taxon>Symbiodiniaceae</taxon>
        <taxon>Symbiodinium</taxon>
    </lineage>
</organism>
<gene>
    <name evidence="10" type="primary">eif3h</name>
    <name evidence="10" type="ORF">SNAT2548_LOCUS18179</name>
</gene>
<evidence type="ECO:0000256" key="2">
    <source>
        <dbReference type="ARBA" id="ARBA00022475"/>
    </source>
</evidence>
<dbReference type="InterPro" id="IPR045810">
    <property type="entry name" value="eIF3h_C"/>
</dbReference>
<name>A0A812PK81_9DINO</name>
<keyword evidence="11" id="KW-1185">Reference proteome</keyword>
<dbReference type="PANTHER" id="PTHR42920">
    <property type="entry name" value="OS03G0707200 PROTEIN-RELATED"/>
    <property type="match status" value="1"/>
</dbReference>
<feature type="domain" description="EamA" evidence="8">
    <location>
        <begin position="153"/>
        <end position="293"/>
    </location>
</feature>
<keyword evidence="4 7" id="KW-1133">Transmembrane helix</keyword>
<evidence type="ECO:0000256" key="3">
    <source>
        <dbReference type="ARBA" id="ARBA00022692"/>
    </source>
</evidence>
<comment type="subcellular location">
    <subcellularLocation>
        <location evidence="1">Cell membrane</location>
        <topology evidence="1">Multi-pass membrane protein</topology>
    </subcellularLocation>
</comment>
<feature type="transmembrane region" description="Helical" evidence="7">
    <location>
        <begin position="96"/>
        <end position="116"/>
    </location>
</feature>
<dbReference type="PANTHER" id="PTHR42920:SF5">
    <property type="entry name" value="EAMA DOMAIN-CONTAINING PROTEIN"/>
    <property type="match status" value="1"/>
</dbReference>
<dbReference type="InterPro" id="IPR000620">
    <property type="entry name" value="EamA_dom"/>
</dbReference>